<proteinExistence type="predicted"/>
<evidence type="ECO:0000313" key="2">
    <source>
        <dbReference type="Proteomes" id="UP000092445"/>
    </source>
</evidence>
<reference evidence="1" key="2">
    <citation type="submission" date="2020-05" db="UniProtKB">
        <authorList>
            <consortium name="EnsemblMetazoa"/>
        </authorList>
    </citation>
    <scope>IDENTIFICATION</scope>
    <source>
        <strain evidence="1">IAEA</strain>
    </source>
</reference>
<dbReference type="VEuPathDB" id="VectorBase:GPAI019684"/>
<reference evidence="2" key="1">
    <citation type="submission" date="2014-03" db="EMBL/GenBank/DDBJ databases">
        <authorList>
            <person name="Aksoy S."/>
            <person name="Warren W."/>
            <person name="Wilson R.K."/>
        </authorList>
    </citation>
    <scope>NUCLEOTIDE SEQUENCE [LARGE SCALE GENOMIC DNA]</scope>
    <source>
        <strain evidence="2">IAEA</strain>
    </source>
</reference>
<dbReference type="EnsemblMetazoa" id="GPAI019684-RA">
    <property type="protein sequence ID" value="GPAI019684-PA"/>
    <property type="gene ID" value="GPAI019684"/>
</dbReference>
<protein>
    <submittedName>
        <fullName evidence="1">Uncharacterized protein</fullName>
    </submittedName>
</protein>
<organism evidence="1 2">
    <name type="scientific">Glossina pallidipes</name>
    <name type="common">Tsetse fly</name>
    <dbReference type="NCBI Taxonomy" id="7398"/>
    <lineage>
        <taxon>Eukaryota</taxon>
        <taxon>Metazoa</taxon>
        <taxon>Ecdysozoa</taxon>
        <taxon>Arthropoda</taxon>
        <taxon>Hexapoda</taxon>
        <taxon>Insecta</taxon>
        <taxon>Pterygota</taxon>
        <taxon>Neoptera</taxon>
        <taxon>Endopterygota</taxon>
        <taxon>Diptera</taxon>
        <taxon>Brachycera</taxon>
        <taxon>Muscomorpha</taxon>
        <taxon>Hippoboscoidea</taxon>
        <taxon>Glossinidae</taxon>
        <taxon>Glossina</taxon>
    </lineage>
</organism>
<accession>A0A1A9ZMY0</accession>
<dbReference type="AlphaFoldDB" id="A0A1A9ZMY0"/>
<dbReference type="Proteomes" id="UP000092445">
    <property type="component" value="Unassembled WGS sequence"/>
</dbReference>
<sequence length="165" mass="19511">MHAMCEVTLRNAARVHMSAVKQRPLLTYFRFVIKEFIQLTKKLQTNNDVAKLNIQSACMCPLDYEHQVMLMLHSRPHRKLKALPDSPLDNGHDLYRNLPQLAHDLSAAYLTNFEKEFNDNIKKLFHTEILQQSCLKWWFDYFDSTLRLLWLSDLQRPCAFAPPYM</sequence>
<evidence type="ECO:0000313" key="1">
    <source>
        <dbReference type="EnsemblMetazoa" id="GPAI019684-PA"/>
    </source>
</evidence>
<name>A0A1A9ZMY0_GLOPL</name>
<keyword evidence="2" id="KW-1185">Reference proteome</keyword>